<evidence type="ECO:0000313" key="7">
    <source>
        <dbReference type="EMBL" id="EJK51776.1"/>
    </source>
</evidence>
<dbReference type="AlphaFoldDB" id="K0RS88"/>
<evidence type="ECO:0000256" key="6">
    <source>
        <dbReference type="SAM" id="SignalP"/>
    </source>
</evidence>
<dbReference type="GO" id="GO:0009507">
    <property type="term" value="C:chloroplast"/>
    <property type="evidence" value="ECO:0007669"/>
    <property type="project" value="UniProtKB-SubCell"/>
</dbReference>
<feature type="non-terminal residue" evidence="7">
    <location>
        <position position="1"/>
    </location>
</feature>
<dbReference type="Gene3D" id="1.10.3460.10">
    <property type="entry name" value="Chlorophyll a/b binding protein domain"/>
    <property type="match status" value="1"/>
</dbReference>
<dbReference type="GO" id="GO:0030076">
    <property type="term" value="C:light-harvesting complex"/>
    <property type="evidence" value="ECO:0007669"/>
    <property type="project" value="UniProtKB-KW"/>
</dbReference>
<comment type="subcellular location">
    <subcellularLocation>
        <location evidence="1">Plastid</location>
        <location evidence="1">Chloroplast</location>
    </subcellularLocation>
</comment>
<proteinExistence type="inferred from homology"/>
<accession>K0RS88</accession>
<dbReference type="OrthoDB" id="423598at2759"/>
<evidence type="ECO:0008006" key="9">
    <source>
        <dbReference type="Google" id="ProtNLM"/>
    </source>
</evidence>
<evidence type="ECO:0000313" key="8">
    <source>
        <dbReference type="Proteomes" id="UP000266841"/>
    </source>
</evidence>
<name>K0RS88_THAOC</name>
<dbReference type="SUPFAM" id="SSF103511">
    <property type="entry name" value="Chlorophyll a-b binding protein"/>
    <property type="match status" value="1"/>
</dbReference>
<keyword evidence="6" id="KW-0732">Signal</keyword>
<reference evidence="7 8" key="1">
    <citation type="journal article" date="2012" name="Genome Biol.">
        <title>Genome and low-iron response of an oceanic diatom adapted to chronic iron limitation.</title>
        <authorList>
            <person name="Lommer M."/>
            <person name="Specht M."/>
            <person name="Roy A.S."/>
            <person name="Kraemer L."/>
            <person name="Andreson R."/>
            <person name="Gutowska M.A."/>
            <person name="Wolf J."/>
            <person name="Bergner S.V."/>
            <person name="Schilhabel M.B."/>
            <person name="Klostermeier U.C."/>
            <person name="Beiko R.G."/>
            <person name="Rosenstiel P."/>
            <person name="Hippler M."/>
            <person name="Laroche J."/>
        </authorList>
    </citation>
    <scope>NUCLEOTIDE SEQUENCE [LARGE SCALE GENOMIC DNA]</scope>
    <source>
        <strain evidence="7 8">CCMP1005</strain>
    </source>
</reference>
<evidence type="ECO:0000256" key="2">
    <source>
        <dbReference type="ARBA" id="ARBA00005933"/>
    </source>
</evidence>
<keyword evidence="3" id="KW-0150">Chloroplast</keyword>
<keyword evidence="5" id="KW-0437">Light-harvesting polypeptide</keyword>
<feature type="chain" id="PRO_5003840528" description="Light harvesting protein" evidence="6">
    <location>
        <begin position="28"/>
        <end position="166"/>
    </location>
</feature>
<dbReference type="Proteomes" id="UP000266841">
    <property type="component" value="Unassembled WGS sequence"/>
</dbReference>
<keyword evidence="8" id="KW-1185">Reference proteome</keyword>
<evidence type="ECO:0000256" key="1">
    <source>
        <dbReference type="ARBA" id="ARBA00004229"/>
    </source>
</evidence>
<protein>
    <recommendedName>
        <fullName evidence="9">Light harvesting protein</fullName>
    </recommendedName>
</protein>
<comment type="similarity">
    <text evidence="2">Belongs to the fucoxanthin chlorophyll protein family.</text>
</comment>
<sequence length="166" mass="18309">GDIFTSLHAIACMTFLLKMQLSSHTSSQRPSSFFLLNMKLLFQPSANRLLAMNPLNVLAGFPMNTFAMETMFEDPDRVPGDLGFAVNRLAGKSEEEVNKLKLQELKNGRLAMLAIGGMIHHNFVTGEPSCERLFDCICVIARAGAWPTHCESALISLDTKTVSVYV</sequence>
<feature type="signal peptide" evidence="6">
    <location>
        <begin position="1"/>
        <end position="27"/>
    </location>
</feature>
<evidence type="ECO:0000256" key="4">
    <source>
        <dbReference type="ARBA" id="ARBA00022640"/>
    </source>
</evidence>
<dbReference type="EMBL" id="AGNL01041035">
    <property type="protein sequence ID" value="EJK51776.1"/>
    <property type="molecule type" value="Genomic_DNA"/>
</dbReference>
<gene>
    <name evidence="7" type="ORF">THAOC_29025</name>
</gene>
<evidence type="ECO:0000256" key="3">
    <source>
        <dbReference type="ARBA" id="ARBA00022528"/>
    </source>
</evidence>
<comment type="caution">
    <text evidence="7">The sequence shown here is derived from an EMBL/GenBank/DDBJ whole genome shotgun (WGS) entry which is preliminary data.</text>
</comment>
<dbReference type="Pfam" id="PF00504">
    <property type="entry name" value="Chloroa_b-bind"/>
    <property type="match status" value="1"/>
</dbReference>
<dbReference type="InterPro" id="IPR022796">
    <property type="entry name" value="Chloroa_b-bind"/>
</dbReference>
<evidence type="ECO:0000256" key="5">
    <source>
        <dbReference type="ARBA" id="ARBA00023243"/>
    </source>
</evidence>
<organism evidence="7 8">
    <name type="scientific">Thalassiosira oceanica</name>
    <name type="common">Marine diatom</name>
    <dbReference type="NCBI Taxonomy" id="159749"/>
    <lineage>
        <taxon>Eukaryota</taxon>
        <taxon>Sar</taxon>
        <taxon>Stramenopiles</taxon>
        <taxon>Ochrophyta</taxon>
        <taxon>Bacillariophyta</taxon>
        <taxon>Coscinodiscophyceae</taxon>
        <taxon>Thalassiosirophycidae</taxon>
        <taxon>Thalassiosirales</taxon>
        <taxon>Thalassiosiraceae</taxon>
        <taxon>Thalassiosira</taxon>
    </lineage>
</organism>
<keyword evidence="4" id="KW-0934">Plastid</keyword>